<dbReference type="RefSeq" id="WP_111659474.1">
    <property type="nucleotide sequence ID" value="NZ_QLLO01000003.1"/>
</dbReference>
<reference evidence="2 3" key="1">
    <citation type="submission" date="2018-06" db="EMBL/GenBank/DDBJ databases">
        <title>Genomic Encyclopedia of Archaeal and Bacterial Type Strains, Phase II (KMG-II): from individual species to whole genera.</title>
        <authorList>
            <person name="Goeker M."/>
        </authorList>
    </citation>
    <scope>NUCLEOTIDE SEQUENCE [LARGE SCALE GENOMIC DNA]</scope>
    <source>
        <strain evidence="2 3">DSM 24464</strain>
    </source>
</reference>
<dbReference type="AlphaFoldDB" id="A0A327RGX4"/>
<dbReference type="Pfam" id="PF03358">
    <property type="entry name" value="FMN_red"/>
    <property type="match status" value="1"/>
</dbReference>
<dbReference type="Gene3D" id="3.40.50.360">
    <property type="match status" value="1"/>
</dbReference>
<sequence>MKKIIAFGASNSSSSINKQLATYASTLVENVETEVLDLNNFDVPTYSIDIEKQSGIPDNAQHFFDKIGASDGVIISLAEHNGAYTAAFKSLFDWMSRIDVKLFQEKPMLLMSTAPGPRGGLSVFEMAEGRFHRHDATIVAKFRLPSFNDNFKDGKISNPELNDLLLEAVTIFNDSI</sequence>
<dbReference type="PANTHER" id="PTHR30543:SF21">
    <property type="entry name" value="NAD(P)H-DEPENDENT FMN REDUCTASE LOT6"/>
    <property type="match status" value="1"/>
</dbReference>
<dbReference type="SUPFAM" id="SSF52218">
    <property type="entry name" value="Flavoproteins"/>
    <property type="match status" value="1"/>
</dbReference>
<dbReference type="PANTHER" id="PTHR30543">
    <property type="entry name" value="CHROMATE REDUCTASE"/>
    <property type="match status" value="1"/>
</dbReference>
<protein>
    <submittedName>
        <fullName evidence="2">NAD(P)H-dependent FMN reductase</fullName>
    </submittedName>
</protein>
<dbReference type="EMBL" id="QLLO01000003">
    <property type="protein sequence ID" value="RAJ16280.1"/>
    <property type="molecule type" value="Genomic_DNA"/>
</dbReference>
<gene>
    <name evidence="2" type="ORF">LY08_01138</name>
</gene>
<evidence type="ECO:0000259" key="1">
    <source>
        <dbReference type="Pfam" id="PF03358"/>
    </source>
</evidence>
<accession>A0A327RGX4</accession>
<dbReference type="InterPro" id="IPR029039">
    <property type="entry name" value="Flavoprotein-like_sf"/>
</dbReference>
<keyword evidence="3" id="KW-1185">Reference proteome</keyword>
<dbReference type="GO" id="GO:0010181">
    <property type="term" value="F:FMN binding"/>
    <property type="evidence" value="ECO:0007669"/>
    <property type="project" value="TreeGrafter"/>
</dbReference>
<dbReference type="InterPro" id="IPR050712">
    <property type="entry name" value="NAD(P)H-dep_reductase"/>
</dbReference>
<comment type="caution">
    <text evidence="2">The sequence shown here is derived from an EMBL/GenBank/DDBJ whole genome shotgun (WGS) entry which is preliminary data.</text>
</comment>
<evidence type="ECO:0000313" key="2">
    <source>
        <dbReference type="EMBL" id="RAJ16280.1"/>
    </source>
</evidence>
<proteinExistence type="predicted"/>
<dbReference type="OrthoDB" id="5767802at2"/>
<evidence type="ECO:0000313" key="3">
    <source>
        <dbReference type="Proteomes" id="UP000248703"/>
    </source>
</evidence>
<feature type="domain" description="NADPH-dependent FMN reductase-like" evidence="1">
    <location>
        <begin position="3"/>
        <end position="140"/>
    </location>
</feature>
<dbReference type="InterPro" id="IPR005025">
    <property type="entry name" value="FMN_Rdtase-like_dom"/>
</dbReference>
<dbReference type="GO" id="GO:0016491">
    <property type="term" value="F:oxidoreductase activity"/>
    <property type="evidence" value="ECO:0007669"/>
    <property type="project" value="InterPro"/>
</dbReference>
<organism evidence="2 3">
    <name type="scientific">Olleya aquimaris</name>
    <dbReference type="NCBI Taxonomy" id="639310"/>
    <lineage>
        <taxon>Bacteria</taxon>
        <taxon>Pseudomonadati</taxon>
        <taxon>Bacteroidota</taxon>
        <taxon>Flavobacteriia</taxon>
        <taxon>Flavobacteriales</taxon>
        <taxon>Flavobacteriaceae</taxon>
    </lineage>
</organism>
<name>A0A327RGX4_9FLAO</name>
<dbReference type="Proteomes" id="UP000248703">
    <property type="component" value="Unassembled WGS sequence"/>
</dbReference>
<dbReference type="GO" id="GO:0005829">
    <property type="term" value="C:cytosol"/>
    <property type="evidence" value="ECO:0007669"/>
    <property type="project" value="TreeGrafter"/>
</dbReference>